<evidence type="ECO:0000256" key="5">
    <source>
        <dbReference type="PROSITE-ProRule" id="PRU00042"/>
    </source>
</evidence>
<dbReference type="OrthoDB" id="10004641at2759"/>
<evidence type="ECO:0000313" key="8">
    <source>
        <dbReference type="RefSeq" id="XP_025424670.1"/>
    </source>
</evidence>
<protein>
    <submittedName>
        <fullName evidence="8">Zinc finger protein 746-like isoform X1</fullName>
    </submittedName>
</protein>
<organism evidence="7 8">
    <name type="scientific">Sipha flava</name>
    <name type="common">yellow sugarcane aphid</name>
    <dbReference type="NCBI Taxonomy" id="143950"/>
    <lineage>
        <taxon>Eukaryota</taxon>
        <taxon>Metazoa</taxon>
        <taxon>Ecdysozoa</taxon>
        <taxon>Arthropoda</taxon>
        <taxon>Hexapoda</taxon>
        <taxon>Insecta</taxon>
        <taxon>Pterygota</taxon>
        <taxon>Neoptera</taxon>
        <taxon>Paraneoptera</taxon>
        <taxon>Hemiptera</taxon>
        <taxon>Sternorrhyncha</taxon>
        <taxon>Aphidomorpha</taxon>
        <taxon>Aphidoidea</taxon>
        <taxon>Aphididae</taxon>
        <taxon>Sipha</taxon>
    </lineage>
</organism>
<keyword evidence="3 5" id="KW-0863">Zinc-finger</keyword>
<feature type="domain" description="C2H2-type" evidence="6">
    <location>
        <begin position="3"/>
        <end position="27"/>
    </location>
</feature>
<dbReference type="PROSITE" id="PS50157">
    <property type="entry name" value="ZINC_FINGER_C2H2_2"/>
    <property type="match status" value="2"/>
</dbReference>
<keyword evidence="1" id="KW-0479">Metal-binding</keyword>
<dbReference type="InterPro" id="IPR036236">
    <property type="entry name" value="Znf_C2H2_sf"/>
</dbReference>
<dbReference type="GO" id="GO:0005634">
    <property type="term" value="C:nucleus"/>
    <property type="evidence" value="ECO:0007669"/>
    <property type="project" value="TreeGrafter"/>
</dbReference>
<sequence>MFFKCVSCNKTYASKSSLTRHQKTHDGAVFKCDVCSKIYQRRDYLVKHVQIVHKFKKYGDLYNAAMGIAVPVMGEVPTAALLPPSPTASPTYNSLSAPLAITSTDTATFATIAISAPVPRKRFNDNSAVSVRRKKNRMTSVNTDALVKIDSSFNRSVVWYYRKNASNCSSYDVFLRSS</sequence>
<dbReference type="Proteomes" id="UP000694846">
    <property type="component" value="Unplaced"/>
</dbReference>
<dbReference type="InterPro" id="IPR013087">
    <property type="entry name" value="Znf_C2H2_type"/>
</dbReference>
<feature type="domain" description="C2H2-type" evidence="6">
    <location>
        <begin position="30"/>
        <end position="58"/>
    </location>
</feature>
<dbReference type="GO" id="GO:0000981">
    <property type="term" value="F:DNA-binding transcription factor activity, RNA polymerase II-specific"/>
    <property type="evidence" value="ECO:0007669"/>
    <property type="project" value="TreeGrafter"/>
</dbReference>
<dbReference type="Pfam" id="PF00096">
    <property type="entry name" value="zf-C2H2"/>
    <property type="match status" value="2"/>
</dbReference>
<dbReference type="AlphaFoldDB" id="A0A8B8GNT8"/>
<keyword evidence="7" id="KW-1185">Reference proteome</keyword>
<dbReference type="PANTHER" id="PTHR24408">
    <property type="entry name" value="ZINC FINGER PROTEIN"/>
    <property type="match status" value="1"/>
</dbReference>
<gene>
    <name evidence="8" type="primary">LOC112693692</name>
</gene>
<dbReference type="SMART" id="SM00355">
    <property type="entry name" value="ZnF_C2H2"/>
    <property type="match status" value="2"/>
</dbReference>
<dbReference type="PROSITE" id="PS00028">
    <property type="entry name" value="ZINC_FINGER_C2H2_1"/>
    <property type="match status" value="2"/>
</dbReference>
<keyword evidence="4" id="KW-0862">Zinc</keyword>
<keyword evidence="2" id="KW-0677">Repeat</keyword>
<reference evidence="8" key="1">
    <citation type="submission" date="2025-08" db="UniProtKB">
        <authorList>
            <consortium name="RefSeq"/>
        </authorList>
    </citation>
    <scope>IDENTIFICATION</scope>
    <source>
        <tissue evidence="8">Whole body</tissue>
    </source>
</reference>
<dbReference type="FunFam" id="3.30.160.60:FF:000340">
    <property type="entry name" value="zinc finger protein 473 isoform X1"/>
    <property type="match status" value="1"/>
</dbReference>
<evidence type="ECO:0000256" key="2">
    <source>
        <dbReference type="ARBA" id="ARBA00022737"/>
    </source>
</evidence>
<dbReference type="GO" id="GO:0008270">
    <property type="term" value="F:zinc ion binding"/>
    <property type="evidence" value="ECO:0007669"/>
    <property type="project" value="UniProtKB-KW"/>
</dbReference>
<dbReference type="PANTHER" id="PTHR24408:SF58">
    <property type="entry name" value="TRANSCRIPTION FACTOR (TFIIIA), PUTATIVE (AFU_ORTHOLOGUE AFUA_1G05150)-RELATED"/>
    <property type="match status" value="1"/>
</dbReference>
<dbReference type="GO" id="GO:0043565">
    <property type="term" value="F:sequence-specific DNA binding"/>
    <property type="evidence" value="ECO:0007669"/>
    <property type="project" value="TreeGrafter"/>
</dbReference>
<proteinExistence type="predicted"/>
<dbReference type="GeneID" id="112693692"/>
<dbReference type="RefSeq" id="XP_025424670.1">
    <property type="nucleotide sequence ID" value="XM_025568885.1"/>
</dbReference>
<name>A0A8B8GNT8_9HEMI</name>
<dbReference type="Gene3D" id="3.30.160.60">
    <property type="entry name" value="Classic Zinc Finger"/>
    <property type="match status" value="2"/>
</dbReference>
<evidence type="ECO:0000259" key="6">
    <source>
        <dbReference type="PROSITE" id="PS50157"/>
    </source>
</evidence>
<evidence type="ECO:0000313" key="7">
    <source>
        <dbReference type="Proteomes" id="UP000694846"/>
    </source>
</evidence>
<dbReference type="SUPFAM" id="SSF57667">
    <property type="entry name" value="beta-beta-alpha zinc fingers"/>
    <property type="match status" value="1"/>
</dbReference>
<accession>A0A8B8GNT8</accession>
<evidence type="ECO:0000256" key="3">
    <source>
        <dbReference type="ARBA" id="ARBA00022771"/>
    </source>
</evidence>
<evidence type="ECO:0000256" key="4">
    <source>
        <dbReference type="ARBA" id="ARBA00022833"/>
    </source>
</evidence>
<evidence type="ECO:0000256" key="1">
    <source>
        <dbReference type="ARBA" id="ARBA00022723"/>
    </source>
</evidence>